<dbReference type="Proteomes" id="UP001079535">
    <property type="component" value="Unassembled WGS sequence"/>
</dbReference>
<proteinExistence type="inferred from homology"/>
<dbReference type="PANTHER" id="PTHR23117">
    <property type="entry name" value="GUANYLATE KINASE-RELATED"/>
    <property type="match status" value="1"/>
</dbReference>
<evidence type="ECO:0000256" key="5">
    <source>
        <dbReference type="ARBA" id="ARBA00048594"/>
    </source>
</evidence>
<dbReference type="InterPro" id="IPR008145">
    <property type="entry name" value="GK/Ca_channel_bsu"/>
</dbReference>
<accession>A0A9Q4EXW5</accession>
<evidence type="ECO:0000256" key="1">
    <source>
        <dbReference type="ARBA" id="ARBA00003531"/>
    </source>
</evidence>
<protein>
    <submittedName>
        <fullName evidence="7">Guanylate kinase</fullName>
    </submittedName>
</protein>
<dbReference type="GO" id="GO:0005829">
    <property type="term" value="C:cytosol"/>
    <property type="evidence" value="ECO:0007669"/>
    <property type="project" value="TreeGrafter"/>
</dbReference>
<evidence type="ECO:0000313" key="8">
    <source>
        <dbReference type="Proteomes" id="UP001079535"/>
    </source>
</evidence>
<evidence type="ECO:0000256" key="3">
    <source>
        <dbReference type="ARBA" id="ARBA00022679"/>
    </source>
</evidence>
<dbReference type="PROSITE" id="PS50052">
    <property type="entry name" value="GUANYLATE_KINASE_2"/>
    <property type="match status" value="1"/>
</dbReference>
<keyword evidence="3" id="KW-0808">Transferase</keyword>
<dbReference type="RefSeq" id="WP_004839996.1">
    <property type="nucleotide sequence ID" value="NZ_CP111084.1"/>
</dbReference>
<evidence type="ECO:0000256" key="2">
    <source>
        <dbReference type="ARBA" id="ARBA00005790"/>
    </source>
</evidence>
<comment type="catalytic activity">
    <reaction evidence="5">
        <text>GMP + ATP = GDP + ADP</text>
        <dbReference type="Rhea" id="RHEA:20780"/>
        <dbReference type="ChEBI" id="CHEBI:30616"/>
        <dbReference type="ChEBI" id="CHEBI:58115"/>
        <dbReference type="ChEBI" id="CHEBI:58189"/>
        <dbReference type="ChEBI" id="CHEBI:456216"/>
        <dbReference type="EC" id="2.7.4.8"/>
    </reaction>
</comment>
<dbReference type="Gene3D" id="3.40.50.300">
    <property type="entry name" value="P-loop containing nucleotide triphosphate hydrolases"/>
    <property type="match status" value="1"/>
</dbReference>
<dbReference type="SUPFAM" id="SSF52540">
    <property type="entry name" value="P-loop containing nucleoside triphosphate hydrolases"/>
    <property type="match status" value="1"/>
</dbReference>
<dbReference type="EMBL" id="JAPRAY010000003">
    <property type="protein sequence ID" value="MCZ0666670.1"/>
    <property type="molecule type" value="Genomic_DNA"/>
</dbReference>
<dbReference type="Pfam" id="PF00625">
    <property type="entry name" value="Guanylate_kin"/>
    <property type="match status" value="1"/>
</dbReference>
<name>A0A9Q4EXW5_MEDGN</name>
<comment type="function">
    <text evidence="1">Essential for recycling GMP and indirectly, cGMP.</text>
</comment>
<sequence>MAIIIFGKTASGKSRIVNELVKRGYKKIVTTTTRPARKGEVDGIDYNFITDDEFKELINTRYFAEWKKYDTVDGTWYYGSPLDEISRSDNKSIVILTPDGYRDIKDELDEHISIYIYANNKTIRNRLSKRGDKKEEADRRILHDNKDFKGAEELADRIFYNNDGKNIDDLVDEIFEYLKTREGE</sequence>
<comment type="similarity">
    <text evidence="2">Belongs to the guanylate kinase family.</text>
</comment>
<reference evidence="7" key="1">
    <citation type="submission" date="2022-11" db="EMBL/GenBank/DDBJ databases">
        <title>Temperate bacteriophages infecting mucin-degrading bacterium Ruminococcus gnavus from the human gut.</title>
        <authorList>
            <person name="Buttimer C."/>
        </authorList>
    </citation>
    <scope>NUCLEOTIDE SEQUENCE</scope>
    <source>
        <strain evidence="7">CCUG 49994</strain>
    </source>
</reference>
<dbReference type="InterPro" id="IPR027417">
    <property type="entry name" value="P-loop_NTPase"/>
</dbReference>
<dbReference type="AlphaFoldDB" id="A0A9Q4EXW5"/>
<comment type="caution">
    <text evidence="7">The sequence shown here is derived from an EMBL/GenBank/DDBJ whole genome shotgun (WGS) entry which is preliminary data.</text>
</comment>
<dbReference type="GeneID" id="57432499"/>
<organism evidence="7 8">
    <name type="scientific">Mediterraneibacter gnavus</name>
    <name type="common">Ruminococcus gnavus</name>
    <dbReference type="NCBI Taxonomy" id="33038"/>
    <lineage>
        <taxon>Bacteria</taxon>
        <taxon>Bacillati</taxon>
        <taxon>Bacillota</taxon>
        <taxon>Clostridia</taxon>
        <taxon>Lachnospirales</taxon>
        <taxon>Lachnospiraceae</taxon>
        <taxon>Mediterraneibacter</taxon>
    </lineage>
</organism>
<evidence type="ECO:0000313" key="7">
    <source>
        <dbReference type="EMBL" id="MCZ0666670.1"/>
    </source>
</evidence>
<evidence type="ECO:0000259" key="6">
    <source>
        <dbReference type="PROSITE" id="PS50052"/>
    </source>
</evidence>
<dbReference type="InterPro" id="IPR020590">
    <property type="entry name" value="Guanylate_kinase_CS"/>
</dbReference>
<dbReference type="PROSITE" id="PS00856">
    <property type="entry name" value="GUANYLATE_KINASE_1"/>
    <property type="match status" value="1"/>
</dbReference>
<feature type="domain" description="Guanylate kinase-like" evidence="6">
    <location>
        <begin position="1"/>
        <end position="179"/>
    </location>
</feature>
<keyword evidence="4 7" id="KW-0418">Kinase</keyword>
<gene>
    <name evidence="7" type="ORF">OZZ17_03845</name>
</gene>
<dbReference type="InterPro" id="IPR008144">
    <property type="entry name" value="Guanylate_kin-like_dom"/>
</dbReference>
<evidence type="ECO:0000256" key="4">
    <source>
        <dbReference type="ARBA" id="ARBA00022777"/>
    </source>
</evidence>
<dbReference type="PANTHER" id="PTHR23117:SF13">
    <property type="entry name" value="GUANYLATE KINASE"/>
    <property type="match status" value="1"/>
</dbReference>
<dbReference type="SMART" id="SM00072">
    <property type="entry name" value="GuKc"/>
    <property type="match status" value="1"/>
</dbReference>
<dbReference type="GO" id="GO:0004385">
    <property type="term" value="F:GMP kinase activity"/>
    <property type="evidence" value="ECO:0007669"/>
    <property type="project" value="UniProtKB-EC"/>
</dbReference>